<dbReference type="KEGG" id="mamm:ABNF92_19595"/>
<proteinExistence type="predicted"/>
<dbReference type="AlphaFoldDB" id="A0AAU7MTA0"/>
<sequence length="82" mass="9242">MDTLIYLDSIEGLADYERFSVERDSAVPFWVVVGWKRKEGTKLAEFITCRHALLFRALCESTAAFRQIATDARKGRGALCVA</sequence>
<evidence type="ECO:0000313" key="1">
    <source>
        <dbReference type="EMBL" id="XBQ21613.1"/>
    </source>
</evidence>
<dbReference type="EMBL" id="CP157803">
    <property type="protein sequence ID" value="XBQ21613.1"/>
    <property type="molecule type" value="Genomic_DNA"/>
</dbReference>
<accession>A0AAU7MTA0</accession>
<gene>
    <name evidence="1" type="ORF">ABNF92_19595</name>
</gene>
<organism evidence="1">
    <name type="scientific">Marinobacter sp. MMG032</name>
    <dbReference type="NCBI Taxonomy" id="3158548"/>
    <lineage>
        <taxon>Bacteria</taxon>
        <taxon>Pseudomonadati</taxon>
        <taxon>Pseudomonadota</taxon>
        <taxon>Gammaproteobacteria</taxon>
        <taxon>Pseudomonadales</taxon>
        <taxon>Marinobacteraceae</taxon>
        <taxon>Marinobacter</taxon>
    </lineage>
</organism>
<name>A0AAU7MTA0_9GAMM</name>
<keyword evidence="1" id="KW-0614">Plasmid</keyword>
<reference evidence="1" key="1">
    <citation type="submission" date="2024-05" db="EMBL/GenBank/DDBJ databases">
        <title>Draft Genome Sequences of Flagellimonas sp. MMG031 and Marinobacter sp. MMG032 Isolated from the dinoflagellate Symbiodinium pilosum.</title>
        <authorList>
            <person name="Shikuma N.J."/>
            <person name="Farrell M.V."/>
        </authorList>
    </citation>
    <scope>NUCLEOTIDE SEQUENCE</scope>
    <source>
        <strain evidence="1">MMG032</strain>
        <plasmid evidence="1">unnaned</plasmid>
    </source>
</reference>
<geneLocation type="plasmid" evidence="1">
    <name>unnaned</name>
</geneLocation>
<dbReference type="RefSeq" id="WP_222535038.1">
    <property type="nucleotide sequence ID" value="NZ_CP157803.1"/>
</dbReference>
<protein>
    <submittedName>
        <fullName evidence="1">Uncharacterized protein</fullName>
    </submittedName>
</protein>